<dbReference type="PANTHER" id="PTHR47331">
    <property type="entry name" value="PHD-TYPE DOMAIN-CONTAINING PROTEIN"/>
    <property type="match status" value="1"/>
</dbReference>
<dbReference type="EMBL" id="JACEFF010000126">
    <property type="protein sequence ID" value="KAH9643545.1"/>
    <property type="molecule type" value="Genomic_DNA"/>
</dbReference>
<feature type="domain" description="DUF5641" evidence="2">
    <location>
        <begin position="1"/>
        <end position="86"/>
    </location>
</feature>
<keyword evidence="1" id="KW-0812">Transmembrane</keyword>
<sequence>MKRDFWKSWTRDYLQQLQQRYKWKTTENNISIGTLVLMKEDNINPSNWPLAKVKEIHKSNDGLVRVVTLKKSSGAIQKQSIHTLIPLPINADLSHQSQTKVNTNITTCYSNKSPRSYRGTSKWLLCLLIMLQLFGTMIATQTYTVKNLSPGFLC</sequence>
<name>A0A922MWA6_SPOEX</name>
<keyword evidence="1" id="KW-0472">Membrane</keyword>
<evidence type="ECO:0000259" key="2">
    <source>
        <dbReference type="Pfam" id="PF18701"/>
    </source>
</evidence>
<dbReference type="Pfam" id="PF18701">
    <property type="entry name" value="DUF5641"/>
    <property type="match status" value="1"/>
</dbReference>
<accession>A0A922MWA6</accession>
<dbReference type="InterPro" id="IPR040676">
    <property type="entry name" value="DUF5641"/>
</dbReference>
<dbReference type="AlphaFoldDB" id="A0A922MWA6"/>
<evidence type="ECO:0000313" key="4">
    <source>
        <dbReference type="Proteomes" id="UP000814243"/>
    </source>
</evidence>
<evidence type="ECO:0000256" key="1">
    <source>
        <dbReference type="SAM" id="Phobius"/>
    </source>
</evidence>
<proteinExistence type="predicted"/>
<feature type="transmembrane region" description="Helical" evidence="1">
    <location>
        <begin position="123"/>
        <end position="143"/>
    </location>
</feature>
<keyword evidence="1" id="KW-1133">Transmembrane helix</keyword>
<comment type="caution">
    <text evidence="3">The sequence shown here is derived from an EMBL/GenBank/DDBJ whole genome shotgun (WGS) entry which is preliminary data.</text>
</comment>
<protein>
    <recommendedName>
        <fullName evidence="2">DUF5641 domain-containing protein</fullName>
    </recommendedName>
</protein>
<organism evidence="3 4">
    <name type="scientific">Spodoptera exigua</name>
    <name type="common">Beet armyworm</name>
    <name type="synonym">Noctua fulgens</name>
    <dbReference type="NCBI Taxonomy" id="7107"/>
    <lineage>
        <taxon>Eukaryota</taxon>
        <taxon>Metazoa</taxon>
        <taxon>Ecdysozoa</taxon>
        <taxon>Arthropoda</taxon>
        <taxon>Hexapoda</taxon>
        <taxon>Insecta</taxon>
        <taxon>Pterygota</taxon>
        <taxon>Neoptera</taxon>
        <taxon>Endopterygota</taxon>
        <taxon>Lepidoptera</taxon>
        <taxon>Glossata</taxon>
        <taxon>Ditrysia</taxon>
        <taxon>Noctuoidea</taxon>
        <taxon>Noctuidae</taxon>
        <taxon>Amphipyrinae</taxon>
        <taxon>Spodoptera</taxon>
    </lineage>
</organism>
<dbReference type="Proteomes" id="UP000814243">
    <property type="component" value="Unassembled WGS sequence"/>
</dbReference>
<evidence type="ECO:0000313" key="3">
    <source>
        <dbReference type="EMBL" id="KAH9643545.1"/>
    </source>
</evidence>
<reference evidence="3" key="1">
    <citation type="journal article" date="2021" name="G3 (Bethesda)">
        <title>Genome and transcriptome analysis of the beet armyworm Spodoptera exigua reveals targets for pest control. .</title>
        <authorList>
            <person name="Simon S."/>
            <person name="Breeschoten T."/>
            <person name="Jansen H.J."/>
            <person name="Dirks R.P."/>
            <person name="Schranz M.E."/>
            <person name="Ros V.I.D."/>
        </authorList>
    </citation>
    <scope>NUCLEOTIDE SEQUENCE</scope>
    <source>
        <strain evidence="3">TB_SE_WUR_2020</strain>
    </source>
</reference>
<gene>
    <name evidence="3" type="ORF">HF086_016752</name>
</gene>